<proteinExistence type="predicted"/>
<keyword evidence="2" id="KW-1185">Reference proteome</keyword>
<gene>
    <name evidence="1" type="ORF">NP493_183g02016</name>
</gene>
<dbReference type="EMBL" id="JAODUO010000182">
    <property type="protein sequence ID" value="KAK2186965.1"/>
    <property type="molecule type" value="Genomic_DNA"/>
</dbReference>
<accession>A0AAD9UF34</accession>
<protein>
    <submittedName>
        <fullName evidence="1">Uncharacterized protein</fullName>
    </submittedName>
</protein>
<dbReference type="AlphaFoldDB" id="A0AAD9UF34"/>
<reference evidence="1" key="1">
    <citation type="journal article" date="2023" name="Mol. Biol. Evol.">
        <title>Third-Generation Sequencing Reveals the Adaptive Role of the Epigenome in Three Deep-Sea Polychaetes.</title>
        <authorList>
            <person name="Perez M."/>
            <person name="Aroh O."/>
            <person name="Sun Y."/>
            <person name="Lan Y."/>
            <person name="Juniper S.K."/>
            <person name="Young C.R."/>
            <person name="Angers B."/>
            <person name="Qian P.Y."/>
        </authorList>
    </citation>
    <scope>NUCLEOTIDE SEQUENCE</scope>
    <source>
        <strain evidence="1">R07B-5</strain>
    </source>
</reference>
<organism evidence="1 2">
    <name type="scientific">Ridgeia piscesae</name>
    <name type="common">Tubeworm</name>
    <dbReference type="NCBI Taxonomy" id="27915"/>
    <lineage>
        <taxon>Eukaryota</taxon>
        <taxon>Metazoa</taxon>
        <taxon>Spiralia</taxon>
        <taxon>Lophotrochozoa</taxon>
        <taxon>Annelida</taxon>
        <taxon>Polychaeta</taxon>
        <taxon>Sedentaria</taxon>
        <taxon>Canalipalpata</taxon>
        <taxon>Sabellida</taxon>
        <taxon>Siboglinidae</taxon>
        <taxon>Ridgeia</taxon>
    </lineage>
</organism>
<sequence length="194" mass="21219">MEIPEGGNACKRDSPDDICCGLLPFNPAAGQFCCGGVVVDDPTGNTTKAPAYDTTSQVCLFGQTIGRLTPSGDVVYYCCGGNIAKLPVNKCHISDDNVLIGCCGLELYKKGMHDCCGNFVVPPLNSWMPRECTVPPAFDPNHQECVGGETFTYFDAYNCPEYTVSRNCFLLSFSLKFWFFSSLDYPGSVRWQHS</sequence>
<comment type="caution">
    <text evidence="1">The sequence shown here is derived from an EMBL/GenBank/DDBJ whole genome shotgun (WGS) entry which is preliminary data.</text>
</comment>
<dbReference type="Proteomes" id="UP001209878">
    <property type="component" value="Unassembled WGS sequence"/>
</dbReference>
<name>A0AAD9UF34_RIDPI</name>
<evidence type="ECO:0000313" key="1">
    <source>
        <dbReference type="EMBL" id="KAK2186965.1"/>
    </source>
</evidence>
<evidence type="ECO:0000313" key="2">
    <source>
        <dbReference type="Proteomes" id="UP001209878"/>
    </source>
</evidence>